<sequence length="202" mass="22589">MPGTVSVLMVWEKTPPCTASIVNRAATIVSLPNHHHSLKHYHKSSGRTSSENQDLPKRDRDPQGKVSTNLQNTERERVAIVECSDRREDKRRGSGFLLIKYRWNALPAEQRDGMKNYISEVIVQLSSNEASFRRGRLYVNKLIVILVQFTKYKFTLSLQNMKLSAPLATGLILVSCFPGGQASNVATYISKGIVALSVLMTT</sequence>
<dbReference type="InterPro" id="IPR004710">
    <property type="entry name" value="Bilac:Na_transpt"/>
</dbReference>
<comment type="subcellular location">
    <subcellularLocation>
        <location evidence="2">Membrane</location>
        <topology evidence="2">Multi-pass membrane protein</topology>
    </subcellularLocation>
    <subcellularLocation>
        <location evidence="1">Plastid</location>
        <location evidence="1">Chloroplast envelope</location>
    </subcellularLocation>
</comment>
<protein>
    <submittedName>
        <fullName evidence="8">Uncharacterized protein</fullName>
    </submittedName>
</protein>
<evidence type="ECO:0000256" key="1">
    <source>
        <dbReference type="ARBA" id="ARBA00004119"/>
    </source>
</evidence>
<evidence type="ECO:0000256" key="5">
    <source>
        <dbReference type="ARBA" id="ARBA00022989"/>
    </source>
</evidence>
<comment type="similarity">
    <text evidence="3">Belongs to the bile acid:sodium symporter (BASS) (TC 2.A.28) family.</text>
</comment>
<keyword evidence="9" id="KW-1185">Reference proteome</keyword>
<evidence type="ECO:0000256" key="2">
    <source>
        <dbReference type="ARBA" id="ARBA00004141"/>
    </source>
</evidence>
<keyword evidence="5" id="KW-1133">Transmembrane helix</keyword>
<dbReference type="Pfam" id="PF01758">
    <property type="entry name" value="SBF"/>
    <property type="match status" value="1"/>
</dbReference>
<comment type="caution">
    <text evidence="8">The sequence shown here is derived from an EMBL/GenBank/DDBJ whole genome shotgun (WGS) entry which is preliminary data.</text>
</comment>
<feature type="region of interest" description="Disordered" evidence="7">
    <location>
        <begin position="38"/>
        <end position="71"/>
    </location>
</feature>
<evidence type="ECO:0000256" key="7">
    <source>
        <dbReference type="SAM" id="MobiDB-lite"/>
    </source>
</evidence>
<evidence type="ECO:0000313" key="8">
    <source>
        <dbReference type="EMBL" id="KAK9113838.1"/>
    </source>
</evidence>
<feature type="compositionally biased region" description="Basic and acidic residues" evidence="7">
    <location>
        <begin position="54"/>
        <end position="63"/>
    </location>
</feature>
<evidence type="ECO:0000256" key="6">
    <source>
        <dbReference type="ARBA" id="ARBA00023136"/>
    </source>
</evidence>
<dbReference type="GO" id="GO:0016020">
    <property type="term" value="C:membrane"/>
    <property type="evidence" value="ECO:0007669"/>
    <property type="project" value="UniProtKB-SubCell"/>
</dbReference>
<gene>
    <name evidence="8" type="ORF">Syun_020635</name>
</gene>
<proteinExistence type="inferred from homology"/>
<dbReference type="PANTHER" id="PTHR10361:SF62">
    <property type="entry name" value="SODIUM_PYRUVATE COTRANSPORTER BASS2, CHLOROPLASTIC"/>
    <property type="match status" value="1"/>
</dbReference>
<accession>A0AAP0IEZ3</accession>
<evidence type="ECO:0000256" key="3">
    <source>
        <dbReference type="ARBA" id="ARBA00006528"/>
    </source>
</evidence>
<keyword evidence="6" id="KW-0472">Membrane</keyword>
<evidence type="ECO:0000256" key="4">
    <source>
        <dbReference type="ARBA" id="ARBA00022692"/>
    </source>
</evidence>
<organism evidence="8 9">
    <name type="scientific">Stephania yunnanensis</name>
    <dbReference type="NCBI Taxonomy" id="152371"/>
    <lineage>
        <taxon>Eukaryota</taxon>
        <taxon>Viridiplantae</taxon>
        <taxon>Streptophyta</taxon>
        <taxon>Embryophyta</taxon>
        <taxon>Tracheophyta</taxon>
        <taxon>Spermatophyta</taxon>
        <taxon>Magnoliopsida</taxon>
        <taxon>Ranunculales</taxon>
        <taxon>Menispermaceae</taxon>
        <taxon>Menispermoideae</taxon>
        <taxon>Cissampelideae</taxon>
        <taxon>Stephania</taxon>
    </lineage>
</organism>
<dbReference type="EMBL" id="JBBNAF010000009">
    <property type="protein sequence ID" value="KAK9113838.1"/>
    <property type="molecule type" value="Genomic_DNA"/>
</dbReference>
<dbReference type="PANTHER" id="PTHR10361">
    <property type="entry name" value="SODIUM-BILE ACID COTRANSPORTER"/>
    <property type="match status" value="1"/>
</dbReference>
<evidence type="ECO:0000313" key="9">
    <source>
        <dbReference type="Proteomes" id="UP001420932"/>
    </source>
</evidence>
<dbReference type="GO" id="GO:0009941">
    <property type="term" value="C:chloroplast envelope"/>
    <property type="evidence" value="ECO:0007669"/>
    <property type="project" value="UniProtKB-SubCell"/>
</dbReference>
<dbReference type="AlphaFoldDB" id="A0AAP0IEZ3"/>
<name>A0AAP0IEZ3_9MAGN</name>
<dbReference type="InterPro" id="IPR011989">
    <property type="entry name" value="ARM-like"/>
</dbReference>
<dbReference type="InterPro" id="IPR002657">
    <property type="entry name" value="BilAc:Na_symport/Acr3"/>
</dbReference>
<reference evidence="8 9" key="1">
    <citation type="submission" date="2024-01" db="EMBL/GenBank/DDBJ databases">
        <title>Genome assemblies of Stephania.</title>
        <authorList>
            <person name="Yang L."/>
        </authorList>
    </citation>
    <scope>NUCLEOTIDE SEQUENCE [LARGE SCALE GENOMIC DNA]</scope>
    <source>
        <strain evidence="8">YNDBR</strain>
        <tissue evidence="8">Leaf</tissue>
    </source>
</reference>
<dbReference type="Gene3D" id="1.25.10.10">
    <property type="entry name" value="Leucine-rich Repeat Variant"/>
    <property type="match status" value="1"/>
</dbReference>
<keyword evidence="4" id="KW-0812">Transmembrane</keyword>
<dbReference type="Proteomes" id="UP001420932">
    <property type="component" value="Unassembled WGS sequence"/>
</dbReference>